<feature type="region of interest" description="Disordered" evidence="1">
    <location>
        <begin position="2201"/>
        <end position="2233"/>
    </location>
</feature>
<dbReference type="OMA" id="VWAPKSL"/>
<evidence type="ECO:0000256" key="2">
    <source>
        <dbReference type="SAM" id="Phobius"/>
    </source>
</evidence>
<feature type="region of interest" description="Disordered" evidence="1">
    <location>
        <begin position="3270"/>
        <end position="3355"/>
    </location>
</feature>
<feature type="transmembrane region" description="Helical" evidence="2">
    <location>
        <begin position="38"/>
        <end position="61"/>
    </location>
</feature>
<reference evidence="4 5" key="1">
    <citation type="journal article" date="2013" name="PLoS Genet.">
        <title>The genome and development-dependent transcriptomes of Pyronema confluens: a window into fungal evolution.</title>
        <authorList>
            <person name="Traeger S."/>
            <person name="Altegoer F."/>
            <person name="Freitag M."/>
            <person name="Gabaldon T."/>
            <person name="Kempken F."/>
            <person name="Kumar A."/>
            <person name="Marcet-Houben M."/>
            <person name="Poggeler S."/>
            <person name="Stajich J.E."/>
            <person name="Nowrousian M."/>
        </authorList>
    </citation>
    <scope>NUCLEOTIDE SEQUENCE [LARGE SCALE GENOMIC DNA]</scope>
    <source>
        <strain evidence="5">CBS 100304</strain>
        <tissue evidence="4">Vegetative mycelium</tissue>
    </source>
</reference>
<organism evidence="4 5">
    <name type="scientific">Pyronema omphalodes (strain CBS 100304)</name>
    <name type="common">Pyronema confluens</name>
    <dbReference type="NCBI Taxonomy" id="1076935"/>
    <lineage>
        <taxon>Eukaryota</taxon>
        <taxon>Fungi</taxon>
        <taxon>Dikarya</taxon>
        <taxon>Ascomycota</taxon>
        <taxon>Pezizomycotina</taxon>
        <taxon>Pezizomycetes</taxon>
        <taxon>Pezizales</taxon>
        <taxon>Pyronemataceae</taxon>
        <taxon>Pyronema</taxon>
    </lineage>
</organism>
<feature type="compositionally biased region" description="Low complexity" evidence="1">
    <location>
        <begin position="414"/>
        <end position="445"/>
    </location>
</feature>
<feature type="compositionally biased region" description="Polar residues" evidence="1">
    <location>
        <begin position="611"/>
        <end position="630"/>
    </location>
</feature>
<feature type="region of interest" description="Disordered" evidence="1">
    <location>
        <begin position="1036"/>
        <end position="1056"/>
    </location>
</feature>
<keyword evidence="2" id="KW-0812">Transmembrane</keyword>
<proteinExistence type="predicted"/>
<evidence type="ECO:0000256" key="1">
    <source>
        <dbReference type="SAM" id="MobiDB-lite"/>
    </source>
</evidence>
<feature type="compositionally biased region" description="Low complexity" evidence="1">
    <location>
        <begin position="855"/>
        <end position="872"/>
    </location>
</feature>
<keyword evidence="2" id="KW-1133">Transmembrane helix</keyword>
<feature type="transmembrane region" description="Helical" evidence="2">
    <location>
        <begin position="144"/>
        <end position="163"/>
    </location>
</feature>
<evidence type="ECO:0000313" key="5">
    <source>
        <dbReference type="Proteomes" id="UP000018144"/>
    </source>
</evidence>
<feature type="compositionally biased region" description="Low complexity" evidence="1">
    <location>
        <begin position="3334"/>
        <end position="3344"/>
    </location>
</feature>
<feature type="region of interest" description="Disordered" evidence="1">
    <location>
        <begin position="2132"/>
        <end position="2156"/>
    </location>
</feature>
<dbReference type="OrthoDB" id="5370537at2759"/>
<feature type="compositionally biased region" description="Polar residues" evidence="1">
    <location>
        <begin position="590"/>
        <end position="601"/>
    </location>
</feature>
<feature type="region of interest" description="Disordered" evidence="1">
    <location>
        <begin position="3429"/>
        <end position="3472"/>
    </location>
</feature>
<feature type="transmembrane region" description="Helical" evidence="2">
    <location>
        <begin position="183"/>
        <end position="202"/>
    </location>
</feature>
<gene>
    <name evidence="4" type="ORF">PCON_07038</name>
</gene>
<evidence type="ECO:0000313" key="4">
    <source>
        <dbReference type="EMBL" id="CCX29712.1"/>
    </source>
</evidence>
<dbReference type="EMBL" id="HF935352">
    <property type="protein sequence ID" value="CCX29712.1"/>
    <property type="molecule type" value="Genomic_DNA"/>
</dbReference>
<protein>
    <submittedName>
        <fullName evidence="4">Uncharacterized protein</fullName>
    </submittedName>
</protein>
<feature type="compositionally biased region" description="Polar residues" evidence="1">
    <location>
        <begin position="2334"/>
        <end position="2345"/>
    </location>
</feature>
<feature type="region of interest" description="Disordered" evidence="1">
    <location>
        <begin position="583"/>
        <end position="714"/>
    </location>
</feature>
<feature type="region of interest" description="Disordered" evidence="1">
    <location>
        <begin position="1242"/>
        <end position="1261"/>
    </location>
</feature>
<feature type="region of interest" description="Disordered" evidence="1">
    <location>
        <begin position="2319"/>
        <end position="2345"/>
    </location>
</feature>
<feature type="compositionally biased region" description="Low complexity" evidence="1">
    <location>
        <begin position="1983"/>
        <end position="2004"/>
    </location>
</feature>
<feature type="region of interest" description="Disordered" evidence="1">
    <location>
        <begin position="267"/>
        <end position="337"/>
    </location>
</feature>
<dbReference type="Proteomes" id="UP000018144">
    <property type="component" value="Unassembled WGS sequence"/>
</dbReference>
<feature type="compositionally biased region" description="Basic residues" evidence="1">
    <location>
        <begin position="947"/>
        <end position="957"/>
    </location>
</feature>
<feature type="compositionally biased region" description="Basic and acidic residues" evidence="1">
    <location>
        <begin position="3429"/>
        <end position="3464"/>
    </location>
</feature>
<feature type="chain" id="PRO_5004651901" evidence="3">
    <location>
        <begin position="23"/>
        <end position="3489"/>
    </location>
</feature>
<feature type="region of interest" description="Disordered" evidence="1">
    <location>
        <begin position="839"/>
        <end position="887"/>
    </location>
</feature>
<feature type="region of interest" description="Disordered" evidence="1">
    <location>
        <begin position="945"/>
        <end position="1006"/>
    </location>
</feature>
<feature type="region of interest" description="Disordered" evidence="1">
    <location>
        <begin position="411"/>
        <end position="445"/>
    </location>
</feature>
<keyword evidence="5" id="KW-1185">Reference proteome</keyword>
<feature type="region of interest" description="Disordered" evidence="1">
    <location>
        <begin position="1967"/>
        <end position="2006"/>
    </location>
</feature>
<feature type="compositionally biased region" description="Basic and acidic residues" evidence="1">
    <location>
        <begin position="2205"/>
        <end position="2227"/>
    </location>
</feature>
<feature type="transmembrane region" description="Helical" evidence="2">
    <location>
        <begin position="103"/>
        <end position="123"/>
    </location>
</feature>
<feature type="region of interest" description="Disordered" evidence="1">
    <location>
        <begin position="3114"/>
        <end position="3164"/>
    </location>
</feature>
<feature type="compositionally biased region" description="Polar residues" evidence="1">
    <location>
        <begin position="3131"/>
        <end position="3159"/>
    </location>
</feature>
<feature type="compositionally biased region" description="Polar residues" evidence="1">
    <location>
        <begin position="2137"/>
        <end position="2153"/>
    </location>
</feature>
<feature type="signal peptide" evidence="3">
    <location>
        <begin position="1"/>
        <end position="22"/>
    </location>
</feature>
<feature type="compositionally biased region" description="Basic and acidic residues" evidence="1">
    <location>
        <begin position="656"/>
        <end position="668"/>
    </location>
</feature>
<evidence type="ECO:0000256" key="3">
    <source>
        <dbReference type="SAM" id="SignalP"/>
    </source>
</evidence>
<feature type="region of interest" description="Disordered" evidence="1">
    <location>
        <begin position="2684"/>
        <end position="2708"/>
    </location>
</feature>
<dbReference type="STRING" id="1076935.U4LDV6"/>
<name>U4LDV6_PYROM</name>
<feature type="transmembrane region" description="Helical" evidence="2">
    <location>
        <begin position="209"/>
        <end position="227"/>
    </location>
</feature>
<accession>U4LDV6</accession>
<feature type="compositionally biased region" description="Low complexity" evidence="1">
    <location>
        <begin position="1047"/>
        <end position="1056"/>
    </location>
</feature>
<keyword evidence="3" id="KW-0732">Signal</keyword>
<feature type="transmembrane region" description="Helical" evidence="2">
    <location>
        <begin position="68"/>
        <end position="91"/>
    </location>
</feature>
<keyword evidence="2" id="KW-0472">Membrane</keyword>
<feature type="compositionally biased region" description="Acidic residues" evidence="1">
    <location>
        <begin position="1242"/>
        <end position="1256"/>
    </location>
</feature>
<feature type="region of interest" description="Disordered" evidence="1">
    <location>
        <begin position="1214"/>
        <end position="1233"/>
    </location>
</feature>
<feature type="compositionally biased region" description="Polar residues" evidence="1">
    <location>
        <begin position="289"/>
        <end position="301"/>
    </location>
</feature>
<sequence>MEAAGVLTAVLGLGFLLSSTLSLLPTTPHFSPSCPLRLTHLLFLISLLLWLIFQFTTLLLLSPVSCNVLSILTSLFDQLSRFLLLTLLLFAVRPPPLATPEKAIVYVLIALRFVLGATVAGFTRSAFIPVCFPEAEHREHGRSAGVTVLAFDGMIMVVTVLRAAGVWRGARKAAGNVGGKQELGLLGVTIAGWGWAVAAVPGQLRVGSIFLRLFPGSVMLAILLELLKRFPNSFFLLQQQSEISLRVAGMGSGSVSDPRLQRLNSDASEVRSFPGPGSHRDLESRGPASWTTPPSHNSISHPNLIETHHPSHAGGRPNISGPMLTNGVLISQSSGMGGRDVRTVSLGAAANRERERVDAILLREEEETYRLASRTGLSVSESTGTPRTIASFAGLPEQGMPPMPGVGGAGYAESVSTHSITTTSSRPSRTLGSNSSRRPSIPRVPVPGSVVIPGMGMPGPRPPMVAVLPPDFEGSEQDKQYRNTYSTESSGRYTMSQAGFALAPPPPGQGFAADRSIPSMPLSPEDPRMGEQMIGDSRMAPGEQRVLFLNRISYDNPALIRSLESSGALQAAARATGFATQINGVLRRSPSGSRNHSPKAQSDTEKESPVLPTTSFSQNASQGSQDSKALQASEVPKGRLTPIIHRKHPSGTFSQRDSERVLFPRDIEFPSPPRNRPKSTKSLKSTTVTVRPQSDEPLPTSPILSTTRRVQRKPVPEPIQVLPVRKSSLAVNPPPQSAFNGGMGMVAQGQEKSPMTPYETAKAWVENMAPVGNNGLKMVETHGRKGSASSTMLLSSAVTQPIQSTTITRGIEPETMETVDLATGSTLNNSAAEDIHITLSQGGRKESNSSSQDAPSLSRTTESTSSSNTFPSPEDRDADSYDDGDGVQLFNLSPSSATESIIISALSSAIELEALQSSLPPFQGAYQTSSSSQFLSPGRASFGVPVSRKKPSLPKHFKLGDPIPTFTSKPRGYGRRKQPPAPLGMVPLRDNRPPPPPPPIPDRASKPVPAVAVIAGGVPMQRVVERRVSTLPEILEPPRQISPAPPSSTIAPPSASTVKTDAIQARLTMIHSKSLIQSSTALIPPMIPAAKSSPVDSHRNSLLQHLEAEAGLLETQWKGMRQTLLINRDSFISVDSGLGSVDTRRTSLVNARKNSGLQQKTTTTMERRLSMVTVASMAERDTSTLVSGADNWQKQLAAAQAEYLRDEAVLRGKLNHSPLDDPFRTPGQGDGSEFDVVILSDEDSDDDEEEEEEEDINNNRFLSLGQGHLQLPSAGEASDIEQERISPLPATVYINPTIILSPVPSPLPTPPQTPPMDGDVLVRNSMISGDSSKLAVASVELPEMRHSEMYSEILAMDILCSPKTSIMWKPLPASILPSKSSSASNSLLWSPSSSVATSHLKSRGSGLSPAAVTTRPIKIKRTGLEFQPMILESNKLWQKAPRRATDTQVKRGGLWRDPNFRPKSILARDGSVKRSGSRRRVTFRIDDDGAVPVPVLPDGVNTGGDVMVTSIPSFPRPAVHMAITNPRANPRAVNLDNFPAVPIRMNPSNPSPVIKLHASGTPPIPAQAPVPSTTNGTATSHLDKALDRVITARYSLRALPSLPVMVSRPKSYLWQQPRKSVRVGVGRRSRLWPAAEALNVEIKDTMTRGKRARVQEEAVVSFDASSSLWKLGNKNELWKKKEVNALWPHGTLAKQTQETSFLWMFTQSRPPPRGNLHLTAAARQKTGNTKIQPQMEVVEFTAATTGLWGKNDAKLWAKAEKPSPLWPHGILRSEGKETPTSLLWTNAQSRAPLHGNIKITALPTQRRKPSPPSAVPDSDSLVGRGAALWKAAERFEKVPSSAKGTGLWQQFRHKSPLQPASSPQVLEHVAPGARGAPQQFQAEVQQFQRVQNSAHKRRARIVKVEMKGVDEDEIKRHQRFVIKVAGRVFESRTLRSTVSDLSAIPTNFMGSLLEDSMTKSALLGESESLRSGGSSGTKHLWVSGASAKSSSSSSTNSRWNSSKSMESPTHQTLWTLSSSDADAPGFPFSNFTSSDAFNPAHRPRPVISAEDMPKPESLWTLDINHNHSSPKPQLWKSSRSISVKGLWKDAPLLVHLQEYHAGGKLWRKTDVKPAQDRKAASELSSKTLQAQMLAPSKSKQARSLQAPSASSAVNKPITRSAELTRLTKRAEVQVHGGLWERQPRHVEAERSWMKGVVSVAAQESGKTDNVQKENKKNNSEIQKDSNNSEHPSPAILEQSKQQSNRILIKSNISDEINPAHVQPEVKVVVARHPGLKGRLWTATAAAAVSPPIERENADYNQESSKTSMPPPPVWIRETASRTTEARPERGATAQRKTSTTVTPASGNMWENRNIVVRKGRVVVSAEQLWNAPESASQQPPRPVFRQTNKRTVLATEDTRALWTTLVPEIVTPPRDTTTTTTTTTTSSTTAVPLWTPEAASRTTTATPERTITAPRKQSIDLPKATGSLWNLQLPEDIVVKKGKVVVSGSGSEGLWTHDEESHAPHALRRTTSSITVRGIEMTDAKDDVETVEVKVAGRLWTASLKRPQSPAPPTDQAAPLWVKDTAKRTTTAVPERGIVVPRKTTAELPKATGSLWEGRSVVVKKGKVVVDSALWDGSDIATEAAPVLRHSKSSRTLIAVQDEDNHPKIEVQVAGRLWIAETPKQPEIPAAQLNIPLWSSATASRTTDASPARIPAPQKKVTPTSESLTVPKAEGSLWDGRDIIVRKGKVVVNSSMSLWSHNEAAARPALRRSTSSITVIPVEKEEVRAAIEVKVAGRLWTARVEPPAPKITTPPSPLWSKETAKRTTTALPERVVTAPRKMSVDLPKATGSLWSGRDVVVKKGKVVVTPTPHLLPALWGNTSRPVLRRQKSSVTVIPVEVAPVEPKKLEISVAGRLWTAAVPPPVIIHAPVPLWAPHTASRTTTAVPERVNTAPRKATHPPKATGSLWKAQDVVVKKHSVVVNPLALWTKPVEEHAPVIRKSKSRITLTPLVIDTPVQQVATVKVAGRLWTAALPAAPVAVSEPQSPLWAASTASRTTSAVPERVQTAPRKAPIDLPKATGSLWQNRQITIKKGRIIVSEELVNSHLQPALEQQPAILRRQTSSRTIVALSEDSTPAPAPLRVAGRIITPSRNPSRAVSRASSPQRRPSLWTPTSPGSSDPRDVIPANYNVTIAHNKIHLLTSSSTSTEFGDYHTERATPPAPLNLKETLWSPPASPVRLASPILPSFTWSKHTASRTTTQPPVKGVIVAKKMRGGNAVQVASGALWNETQEQQEDRPVVRRAKSSRTLRAVSREESEQQEPQFAISVGGRIMTAQVPRRMRTPSPTLGQPASISPGSTISDSSIEEGDQQDGHKVQVVRINSGSHNALWTPRVVVAQRSLEELAEEKRQAEELEEMERLKRVRDAERVMREENERLEVEERRLERRRSMEFIKAKEKEQEEKERREKGNGEGGSKVEGEKKSGGFLQSVISNRKEKKGGWYGGLGLF</sequence>